<accession>A0A0E2BD50</accession>
<dbReference type="EMBL" id="AHON02000058">
    <property type="protein sequence ID" value="EKO33143.1"/>
    <property type="molecule type" value="Genomic_DNA"/>
</dbReference>
<dbReference type="Proteomes" id="UP000006329">
    <property type="component" value="Unassembled WGS sequence"/>
</dbReference>
<protein>
    <submittedName>
        <fullName evidence="1">Uncharacterized protein</fullName>
    </submittedName>
</protein>
<gene>
    <name evidence="1" type="ORF">LEP1GSC179_0163</name>
</gene>
<name>A0A0E2BD50_9LEPT</name>
<sequence>MNNREIKGPAWFLCLEKLQSTWQKIESSQASVPILFER</sequence>
<proteinExistence type="predicted"/>
<keyword evidence="2" id="KW-1185">Reference proteome</keyword>
<organism evidence="1 2">
    <name type="scientific">Leptospira santarosai str. MOR084</name>
    <dbReference type="NCBI Taxonomy" id="1049984"/>
    <lineage>
        <taxon>Bacteria</taxon>
        <taxon>Pseudomonadati</taxon>
        <taxon>Spirochaetota</taxon>
        <taxon>Spirochaetia</taxon>
        <taxon>Leptospirales</taxon>
        <taxon>Leptospiraceae</taxon>
        <taxon>Leptospira</taxon>
    </lineage>
</organism>
<evidence type="ECO:0000313" key="1">
    <source>
        <dbReference type="EMBL" id="EKO33143.1"/>
    </source>
</evidence>
<reference evidence="1" key="1">
    <citation type="submission" date="2012-10" db="EMBL/GenBank/DDBJ databases">
        <authorList>
            <person name="Harkins D.M."/>
            <person name="Durkin A.S."/>
            <person name="Brinkac L.M."/>
            <person name="Haft D.H."/>
            <person name="Selengut J.D."/>
            <person name="Sanka R."/>
            <person name="DePew J."/>
            <person name="Purushe J."/>
            <person name="Matthias M.A."/>
            <person name="Vinetz J.M."/>
            <person name="Sutton G.G."/>
            <person name="Nierman W.C."/>
            <person name="Fouts D.E."/>
        </authorList>
    </citation>
    <scope>NUCLEOTIDE SEQUENCE [LARGE SCALE GENOMIC DNA]</scope>
    <source>
        <strain evidence="1">MOR084</strain>
    </source>
</reference>
<evidence type="ECO:0000313" key="2">
    <source>
        <dbReference type="Proteomes" id="UP000006329"/>
    </source>
</evidence>
<dbReference type="AlphaFoldDB" id="A0A0E2BD50"/>
<comment type="caution">
    <text evidence="1">The sequence shown here is derived from an EMBL/GenBank/DDBJ whole genome shotgun (WGS) entry which is preliminary data.</text>
</comment>